<organism evidence="5 15">
    <name type="scientific">Halanaerobium congolense</name>
    <dbReference type="NCBI Taxonomy" id="54121"/>
    <lineage>
        <taxon>Bacteria</taxon>
        <taxon>Bacillati</taxon>
        <taxon>Bacillota</taxon>
        <taxon>Clostridia</taxon>
        <taxon>Halanaerobiales</taxon>
        <taxon>Halanaerobiaceae</taxon>
        <taxon>Halanaerobium</taxon>
    </lineage>
</organism>
<dbReference type="RefSeq" id="WP_089655191.1">
    <property type="nucleotide sequence ID" value="NZ_FMYT01000019.1"/>
</dbReference>
<dbReference type="Proteomes" id="UP000324896">
    <property type="component" value="Unassembled WGS sequence"/>
</dbReference>
<dbReference type="GO" id="GO:0043743">
    <property type="term" value="F:LPPG:FO 2-phospho-L-lactate transferase activity"/>
    <property type="evidence" value="ECO:0007669"/>
    <property type="project" value="InterPro"/>
</dbReference>
<dbReference type="CDD" id="cd07187">
    <property type="entry name" value="YvcK_like"/>
    <property type="match status" value="1"/>
</dbReference>
<reference evidence="4 12" key="2">
    <citation type="submission" date="2018-04" db="EMBL/GenBank/DDBJ databases">
        <title>Subsurface microbial communities from deep shales in Ohio and West Virginia, USA.</title>
        <authorList>
            <person name="Wrighton K."/>
        </authorList>
    </citation>
    <scope>NUCLEOTIDE SEQUENCE [LARGE SCALE GENOMIC DNA]</scope>
    <source>
        <strain evidence="9 13">DSMZ 11287</strain>
        <strain evidence="4 12">MSL28</strain>
    </source>
</reference>
<dbReference type="EMBL" id="FOHG01000002">
    <property type="protein sequence ID" value="SES64659.1"/>
    <property type="molecule type" value="Genomic_DNA"/>
</dbReference>
<dbReference type="InterPro" id="IPR010119">
    <property type="entry name" value="Gluconeogen_factor"/>
</dbReference>
<dbReference type="EMBL" id="SOAA01000015">
    <property type="protein sequence ID" value="TDS30165.1"/>
    <property type="molecule type" value="Genomic_DNA"/>
</dbReference>
<evidence type="ECO:0000313" key="4">
    <source>
        <dbReference type="EMBL" id="PXV64317.1"/>
    </source>
</evidence>
<dbReference type="EMBL" id="FNBJ01000002">
    <property type="protein sequence ID" value="SDE82397.1"/>
    <property type="molecule type" value="Genomic_DNA"/>
</dbReference>
<keyword evidence="1 2" id="KW-0963">Cytoplasm</keyword>
<reference evidence="10 11" key="1">
    <citation type="submission" date="2016-10" db="EMBL/GenBank/DDBJ databases">
        <authorList>
            <person name="Varghese N."/>
            <person name="Submissions S."/>
        </authorList>
    </citation>
    <scope>NUCLEOTIDE SEQUENCE [LARGE SCALE GENOMIC DNA]</scope>
    <source>
        <strain evidence="5 15">WG10</strain>
        <strain evidence="6 11">WG2</strain>
        <strain evidence="7 10">WG5</strain>
    </source>
</reference>
<dbReference type="EMBL" id="FMYT01000019">
    <property type="protein sequence ID" value="SDC93779.1"/>
    <property type="molecule type" value="Genomic_DNA"/>
</dbReference>
<evidence type="ECO:0000313" key="10">
    <source>
        <dbReference type="Proteomes" id="UP000198612"/>
    </source>
</evidence>
<dbReference type="Pfam" id="PF01933">
    <property type="entry name" value="CofD"/>
    <property type="match status" value="1"/>
</dbReference>
<dbReference type="PANTHER" id="PTHR30135:SF3">
    <property type="entry name" value="GLUCONEOGENESIS FACTOR-RELATED"/>
    <property type="match status" value="1"/>
</dbReference>
<comment type="function">
    <text evidence="2">Required for morphogenesis under gluconeogenic growth conditions.</text>
</comment>
<dbReference type="GO" id="GO:0005737">
    <property type="term" value="C:cytoplasm"/>
    <property type="evidence" value="ECO:0007669"/>
    <property type="project" value="UniProtKB-SubCell"/>
</dbReference>
<evidence type="ECO:0000313" key="6">
    <source>
        <dbReference type="EMBL" id="SDE82397.1"/>
    </source>
</evidence>
<feature type="transmembrane region" description="Helical" evidence="3">
    <location>
        <begin position="16"/>
        <end position="41"/>
    </location>
</feature>
<evidence type="ECO:0000256" key="3">
    <source>
        <dbReference type="SAM" id="Phobius"/>
    </source>
</evidence>
<dbReference type="Proteomes" id="UP000199519">
    <property type="component" value="Unassembled WGS sequence"/>
</dbReference>
<reference evidence="8 14" key="3">
    <citation type="submission" date="2019-03" db="EMBL/GenBank/DDBJ databases">
        <title>Deep subsurface shale carbon reservoir microbial communities from Ohio and West Virginia, USA.</title>
        <authorList>
            <person name="Wrighton K."/>
        </authorList>
    </citation>
    <scope>NUCLEOTIDE SEQUENCE [LARGE SCALE GENOMIC DNA]</scope>
    <source>
        <strain evidence="8 14">UTICA-S4D12</strain>
    </source>
</reference>
<protein>
    <recommendedName>
        <fullName evidence="2">Putative gluconeogenesis factor</fullName>
    </recommendedName>
</protein>
<dbReference type="InterPro" id="IPR038136">
    <property type="entry name" value="CofD-like_dom_sf"/>
</dbReference>
<comment type="similarity">
    <text evidence="2">Belongs to the gluconeogenesis factor family.</text>
</comment>
<dbReference type="EMBL" id="QICM01000018">
    <property type="protein sequence ID" value="PXV64317.1"/>
    <property type="molecule type" value="Genomic_DNA"/>
</dbReference>
<dbReference type="AlphaFoldDB" id="A0A1G6QNB1"/>
<evidence type="ECO:0000313" key="12">
    <source>
        <dbReference type="Proteomes" id="UP000247389"/>
    </source>
</evidence>
<evidence type="ECO:0000256" key="2">
    <source>
        <dbReference type="HAMAP-Rule" id="MF_00973"/>
    </source>
</evidence>
<evidence type="ECO:0000313" key="14">
    <source>
        <dbReference type="Proteomes" id="UP000295758"/>
    </source>
</evidence>
<dbReference type="Proteomes" id="UP000247389">
    <property type="component" value="Unassembled WGS sequence"/>
</dbReference>
<evidence type="ECO:0000313" key="8">
    <source>
        <dbReference type="EMBL" id="TDS30165.1"/>
    </source>
</evidence>
<comment type="subcellular location">
    <subcellularLocation>
        <location evidence="2">Cytoplasm</location>
    </subcellularLocation>
</comment>
<name>A0A1G6QNB1_9FIRM</name>
<evidence type="ECO:0000313" key="7">
    <source>
        <dbReference type="EMBL" id="SES64659.1"/>
    </source>
</evidence>
<keyword evidence="3" id="KW-1133">Transmembrane helix</keyword>
<keyword evidence="11" id="KW-1185">Reference proteome</keyword>
<evidence type="ECO:0000313" key="11">
    <source>
        <dbReference type="Proteomes" id="UP000199519"/>
    </source>
</evidence>
<dbReference type="InterPro" id="IPR002882">
    <property type="entry name" value="CofD"/>
</dbReference>
<keyword evidence="3" id="KW-0812">Transmembrane</keyword>
<keyword evidence="3" id="KW-0472">Membrane</keyword>
<dbReference type="Proteomes" id="UP000295758">
    <property type="component" value="Unassembled WGS sequence"/>
</dbReference>
<dbReference type="NCBIfam" id="TIGR01826">
    <property type="entry name" value="CofD_related"/>
    <property type="match status" value="1"/>
</dbReference>
<dbReference type="GO" id="GO:0008360">
    <property type="term" value="P:regulation of cell shape"/>
    <property type="evidence" value="ECO:0007669"/>
    <property type="project" value="UniProtKB-UniRule"/>
</dbReference>
<evidence type="ECO:0000313" key="5">
    <source>
        <dbReference type="EMBL" id="SDC93779.1"/>
    </source>
</evidence>
<dbReference type="Proteomes" id="UP000295472">
    <property type="component" value="Unassembled WGS sequence"/>
</dbReference>
<dbReference type="EMBL" id="SOEF01000002">
    <property type="protein sequence ID" value="TDX47932.1"/>
    <property type="molecule type" value="Genomic_DNA"/>
</dbReference>
<dbReference type="PANTHER" id="PTHR30135">
    <property type="entry name" value="UNCHARACTERIZED PROTEIN YVCK-RELATED"/>
    <property type="match status" value="1"/>
</dbReference>
<evidence type="ECO:0000313" key="9">
    <source>
        <dbReference type="EMBL" id="TDX47932.1"/>
    </source>
</evidence>
<evidence type="ECO:0000256" key="1">
    <source>
        <dbReference type="ARBA" id="ARBA00022490"/>
    </source>
</evidence>
<dbReference type="GeneID" id="57011678"/>
<gene>
    <name evidence="8" type="ORF">BY453_11553</name>
    <name evidence="9" type="ORF">C7954_10291</name>
    <name evidence="4" type="ORF">C8C78_1189</name>
    <name evidence="5" type="ORF">SAMN04488597_1199</name>
    <name evidence="6" type="ORF">SAMN04488598_102125</name>
    <name evidence="7" type="ORF">SAMN04515652_10257</name>
</gene>
<dbReference type="Gene3D" id="3.40.50.10680">
    <property type="entry name" value="CofD-like domains"/>
    <property type="match status" value="1"/>
</dbReference>
<dbReference type="Proteomes" id="UP000198612">
    <property type="component" value="Unassembled WGS sequence"/>
</dbReference>
<accession>A0A1G6QNB1</accession>
<evidence type="ECO:0000313" key="15">
    <source>
        <dbReference type="Proteomes" id="UP000324896"/>
    </source>
</evidence>
<sequence>MNLPKWFFPGLGVKRWFLVIIFSFVLISVGITPLFGFDLSVYVTNELISILNIFFGKQANLILKLTALLMILSGISLTYYSLLKIRLEFNTHITPHAEILDLLYEKRRSNKGPEIVAFGGGTGLSNLLRGLKKNSDNLTAVVTVADDGGSSGRLRNEMGILPPGDIRNCLVALADREPLMEKLFQHRFESEGGLEGHSFGNLYIAAMTEVLGDFEEAVRASSKVLAIKGKVLPATNEDIKLGAVYHDQEKRMGESAIPVYDKEINKVFLYPENASTTPEVRESIRKADVIIIGPGSLYTSILPNLLVKGITEEIKNTDALKLYVCNVMTQPGETDNYTAADHAKAIIDHCGPGIFDYIIVNNRQGTKELQKKYEAEGAYPVKIDHQRLKDLGVKIIEADLLKKNSYLRHDPDELAQLIYELNKKYN</sequence>
<proteinExistence type="inferred from homology"/>
<dbReference type="SUPFAM" id="SSF142338">
    <property type="entry name" value="CofD-like"/>
    <property type="match status" value="1"/>
</dbReference>
<dbReference type="HAMAP" id="MF_00973">
    <property type="entry name" value="Gluconeogen_factor"/>
    <property type="match status" value="1"/>
</dbReference>
<feature type="transmembrane region" description="Helical" evidence="3">
    <location>
        <begin position="61"/>
        <end position="82"/>
    </location>
</feature>
<evidence type="ECO:0000313" key="13">
    <source>
        <dbReference type="Proteomes" id="UP000295472"/>
    </source>
</evidence>